<feature type="chain" id="PRO_5045340324" description="YARHG domain-containing protein" evidence="1">
    <location>
        <begin position="19"/>
        <end position="190"/>
    </location>
</feature>
<dbReference type="RefSeq" id="WP_378295518.1">
    <property type="nucleotide sequence ID" value="NZ_JBHULE010000037.1"/>
</dbReference>
<name>A0ABW5LLL4_9FLAO</name>
<dbReference type="Proteomes" id="UP001597319">
    <property type="component" value="Unassembled WGS sequence"/>
</dbReference>
<feature type="signal peptide" evidence="1">
    <location>
        <begin position="1"/>
        <end position="18"/>
    </location>
</feature>
<sequence>MKHTLLLFLLLSSSLMLSQEQKIIDNDSILSWDAVRRLTWEDFKDTKDPNQYGLNDAMTTYKLEILPEIVPVDENDNIHGYEKMDIATYFFKQKSWMVKRDVNVLIYEQLHFDVAELFARMVRRGFEELKRKKISKFGDYQRVYTDFWRYCKSYQQEMNAETQNGRDHEAVQRWIDKIYKELKEVEQYAK</sequence>
<proteinExistence type="predicted"/>
<evidence type="ECO:0000313" key="3">
    <source>
        <dbReference type="Proteomes" id="UP001597319"/>
    </source>
</evidence>
<organism evidence="2 3">
    <name type="scientific">Aquimarina rubra</name>
    <dbReference type="NCBI Taxonomy" id="1920033"/>
    <lineage>
        <taxon>Bacteria</taxon>
        <taxon>Pseudomonadati</taxon>
        <taxon>Bacteroidota</taxon>
        <taxon>Flavobacteriia</taxon>
        <taxon>Flavobacteriales</taxon>
        <taxon>Flavobacteriaceae</taxon>
        <taxon>Aquimarina</taxon>
    </lineage>
</organism>
<gene>
    <name evidence="2" type="ORF">ACFSR1_23695</name>
</gene>
<comment type="caution">
    <text evidence="2">The sequence shown here is derived from an EMBL/GenBank/DDBJ whole genome shotgun (WGS) entry which is preliminary data.</text>
</comment>
<dbReference type="EMBL" id="JBHULE010000037">
    <property type="protein sequence ID" value="MFD2565700.1"/>
    <property type="molecule type" value="Genomic_DNA"/>
</dbReference>
<protein>
    <recommendedName>
        <fullName evidence="4">YARHG domain-containing protein</fullName>
    </recommendedName>
</protein>
<evidence type="ECO:0008006" key="4">
    <source>
        <dbReference type="Google" id="ProtNLM"/>
    </source>
</evidence>
<accession>A0ABW5LLL4</accession>
<keyword evidence="3" id="KW-1185">Reference proteome</keyword>
<reference evidence="3" key="1">
    <citation type="journal article" date="2019" name="Int. J. Syst. Evol. Microbiol.">
        <title>The Global Catalogue of Microorganisms (GCM) 10K type strain sequencing project: providing services to taxonomists for standard genome sequencing and annotation.</title>
        <authorList>
            <consortium name="The Broad Institute Genomics Platform"/>
            <consortium name="The Broad Institute Genome Sequencing Center for Infectious Disease"/>
            <person name="Wu L."/>
            <person name="Ma J."/>
        </authorList>
    </citation>
    <scope>NUCLEOTIDE SEQUENCE [LARGE SCALE GENOMIC DNA]</scope>
    <source>
        <strain evidence="3">KCTC 52274</strain>
    </source>
</reference>
<keyword evidence="1" id="KW-0732">Signal</keyword>
<evidence type="ECO:0000256" key="1">
    <source>
        <dbReference type="SAM" id="SignalP"/>
    </source>
</evidence>
<evidence type="ECO:0000313" key="2">
    <source>
        <dbReference type="EMBL" id="MFD2565700.1"/>
    </source>
</evidence>